<proteinExistence type="predicted"/>
<keyword evidence="6" id="KW-0175">Coiled coil</keyword>
<dbReference type="InterPro" id="IPR011009">
    <property type="entry name" value="Kinase-like_dom_sf"/>
</dbReference>
<dbReference type="CDD" id="cd14014">
    <property type="entry name" value="STKc_PknB_like"/>
    <property type="match status" value="1"/>
</dbReference>
<dbReference type="PROSITE" id="PS00108">
    <property type="entry name" value="PROTEIN_KINASE_ST"/>
    <property type="match status" value="1"/>
</dbReference>
<feature type="transmembrane region" description="Helical" evidence="7">
    <location>
        <begin position="374"/>
        <end position="395"/>
    </location>
</feature>
<dbReference type="SUPFAM" id="SSF50998">
    <property type="entry name" value="Quinoprotein alcohol dehydrogenase-like"/>
    <property type="match status" value="1"/>
</dbReference>
<dbReference type="Gene3D" id="1.10.510.10">
    <property type="entry name" value="Transferase(Phosphotransferase) domain 1"/>
    <property type="match status" value="1"/>
</dbReference>
<accession>A0A8E6EWG2</accession>
<name>A0A8E6EWG2_9BACT</name>
<keyword evidence="7" id="KW-0472">Membrane</keyword>
<dbReference type="SUPFAM" id="SSF82171">
    <property type="entry name" value="DPP6 N-terminal domain-like"/>
    <property type="match status" value="1"/>
</dbReference>
<reference evidence="9" key="1">
    <citation type="submission" date="2021-05" db="EMBL/GenBank/DDBJ databases">
        <title>Complete genome sequence of the cellulolytic planctomycete Telmatocola sphagniphila SP2T and characterization of the first cellulase from planctomycetes.</title>
        <authorList>
            <person name="Rakitin A.L."/>
            <person name="Beletsky A.V."/>
            <person name="Naumoff D.G."/>
            <person name="Kulichevskaya I.S."/>
            <person name="Mardanov A.V."/>
            <person name="Ravin N.V."/>
            <person name="Dedysh S.N."/>
        </authorList>
    </citation>
    <scope>NUCLEOTIDE SEQUENCE</scope>
    <source>
        <strain evidence="9">SP2T</strain>
    </source>
</reference>
<dbReference type="RefSeq" id="WP_213498931.1">
    <property type="nucleotide sequence ID" value="NZ_CP074694.1"/>
</dbReference>
<dbReference type="GO" id="GO:0004674">
    <property type="term" value="F:protein serine/threonine kinase activity"/>
    <property type="evidence" value="ECO:0007669"/>
    <property type="project" value="TreeGrafter"/>
</dbReference>
<dbReference type="PANTHER" id="PTHR43289:SF6">
    <property type="entry name" value="SERINE_THREONINE-PROTEIN KINASE NEKL-3"/>
    <property type="match status" value="1"/>
</dbReference>
<dbReference type="PROSITE" id="PS50011">
    <property type="entry name" value="PROTEIN_KINASE_DOM"/>
    <property type="match status" value="1"/>
</dbReference>
<evidence type="ECO:0000313" key="9">
    <source>
        <dbReference type="EMBL" id="QVL33955.1"/>
    </source>
</evidence>
<evidence type="ECO:0000256" key="6">
    <source>
        <dbReference type="SAM" id="Coils"/>
    </source>
</evidence>
<keyword evidence="7" id="KW-0812">Transmembrane</keyword>
<evidence type="ECO:0000256" key="5">
    <source>
        <dbReference type="PROSITE-ProRule" id="PRU00221"/>
    </source>
</evidence>
<dbReference type="SMART" id="SM00320">
    <property type="entry name" value="WD40"/>
    <property type="match status" value="6"/>
</dbReference>
<evidence type="ECO:0000256" key="3">
    <source>
        <dbReference type="ARBA" id="ARBA00022777"/>
    </source>
</evidence>
<evidence type="ECO:0000256" key="7">
    <source>
        <dbReference type="SAM" id="Phobius"/>
    </source>
</evidence>
<dbReference type="PROSITE" id="PS50082">
    <property type="entry name" value="WD_REPEATS_2"/>
    <property type="match status" value="2"/>
</dbReference>
<keyword evidence="7" id="KW-1133">Transmembrane helix</keyword>
<feature type="domain" description="Protein kinase" evidence="8">
    <location>
        <begin position="72"/>
        <end position="349"/>
    </location>
</feature>
<dbReference type="SUPFAM" id="SSF56112">
    <property type="entry name" value="Protein kinase-like (PK-like)"/>
    <property type="match status" value="1"/>
</dbReference>
<keyword evidence="1" id="KW-0808">Transferase</keyword>
<keyword evidence="3 9" id="KW-0418">Kinase</keyword>
<feature type="repeat" description="WD" evidence="5">
    <location>
        <begin position="1011"/>
        <end position="1042"/>
    </location>
</feature>
<feature type="coiled-coil region" evidence="6">
    <location>
        <begin position="408"/>
        <end position="435"/>
    </location>
</feature>
<evidence type="ECO:0000256" key="2">
    <source>
        <dbReference type="ARBA" id="ARBA00022741"/>
    </source>
</evidence>
<dbReference type="InterPro" id="IPR000719">
    <property type="entry name" value="Prot_kinase_dom"/>
</dbReference>
<gene>
    <name evidence="9" type="ORF">KIH39_08620</name>
</gene>
<feature type="repeat" description="WD" evidence="5">
    <location>
        <begin position="1043"/>
        <end position="1076"/>
    </location>
</feature>
<organism evidence="9 10">
    <name type="scientific">Telmatocola sphagniphila</name>
    <dbReference type="NCBI Taxonomy" id="1123043"/>
    <lineage>
        <taxon>Bacteria</taxon>
        <taxon>Pseudomonadati</taxon>
        <taxon>Planctomycetota</taxon>
        <taxon>Planctomycetia</taxon>
        <taxon>Gemmatales</taxon>
        <taxon>Gemmataceae</taxon>
    </lineage>
</organism>
<keyword evidence="5" id="KW-0853">WD repeat</keyword>
<dbReference type="Proteomes" id="UP000676194">
    <property type="component" value="Chromosome"/>
</dbReference>
<protein>
    <submittedName>
        <fullName evidence="9">Protein kinase</fullName>
    </submittedName>
</protein>
<evidence type="ECO:0000256" key="4">
    <source>
        <dbReference type="ARBA" id="ARBA00022840"/>
    </source>
</evidence>
<dbReference type="Gene3D" id="2.130.10.10">
    <property type="entry name" value="YVTN repeat-like/Quinoprotein amine dehydrogenase"/>
    <property type="match status" value="3"/>
</dbReference>
<dbReference type="InterPro" id="IPR015943">
    <property type="entry name" value="WD40/YVTN_repeat-like_dom_sf"/>
</dbReference>
<keyword evidence="10" id="KW-1185">Reference proteome</keyword>
<evidence type="ECO:0000259" key="8">
    <source>
        <dbReference type="PROSITE" id="PS50011"/>
    </source>
</evidence>
<dbReference type="PROSITE" id="PS50294">
    <property type="entry name" value="WD_REPEATS_REGION"/>
    <property type="match status" value="1"/>
</dbReference>
<dbReference type="InterPro" id="IPR011047">
    <property type="entry name" value="Quinoprotein_ADH-like_sf"/>
</dbReference>
<dbReference type="GO" id="GO:0005524">
    <property type="term" value="F:ATP binding"/>
    <property type="evidence" value="ECO:0007669"/>
    <property type="project" value="UniProtKB-KW"/>
</dbReference>
<dbReference type="InterPro" id="IPR008271">
    <property type="entry name" value="Ser/Thr_kinase_AS"/>
</dbReference>
<dbReference type="Pfam" id="PF00069">
    <property type="entry name" value="Pkinase"/>
    <property type="match status" value="1"/>
</dbReference>
<dbReference type="InterPro" id="IPR001680">
    <property type="entry name" value="WD40_rpt"/>
</dbReference>
<evidence type="ECO:0000313" key="10">
    <source>
        <dbReference type="Proteomes" id="UP000676194"/>
    </source>
</evidence>
<keyword evidence="4" id="KW-0067">ATP-binding</keyword>
<evidence type="ECO:0000256" key="1">
    <source>
        <dbReference type="ARBA" id="ARBA00022679"/>
    </source>
</evidence>
<keyword evidence="2" id="KW-0547">Nucleotide-binding</keyword>
<dbReference type="SMART" id="SM00220">
    <property type="entry name" value="S_TKc"/>
    <property type="match status" value="1"/>
</dbReference>
<dbReference type="Pfam" id="PF00400">
    <property type="entry name" value="WD40"/>
    <property type="match status" value="2"/>
</dbReference>
<sequence>MLDSERIEELLDRYEEALETGQVVTVETLCRDDPHLIEAVRKKLALLAKVDGLVAADESEIGIPSEKVAGRYRAQSPLGQGGLGQVFIALDEELEREVALKRLLPGRASDPDNQARFRREAKITGQLEHPGIVPIYGLGSDSKGRPYYAMRRVTGDTLDQAIERYHRKELSLLTVLRNFLTVCQTVAFAHSKGIIHRDLKPQNILVGEFGETLVIDWGLAKPVAEGEPIDAETANTSRIDEVTPTMQGIRKGSPAYMSPEQAEGLPATESSDIYALGATLYKILTGKAPFQEGSRIWERIRTGDFPPARGVRRDVPLSLDAICRKAMSVRVEDRYPRALELASDIEHWLADEPVSAARDPWGVRCRRWMRRHRALVLSALSMLAVGIAAVVVLLLREDQSNKVLKQSNDELIQANQRVTQSLDDIKKANEKVENALHFSRWERDKAQINLASVASGEQKGARAAYLLRQTSPRPGESDNRSWEWYYLSRPFALDRAEIPGPPSPSAIAVSNDGRWVASTNGRQVSLFSVETAKRMFTFPTKPYSLSIAFSPDSRTLAVPNEKTAALWRLQGEDWIHGPAMERFAHRCESLAFAPAGNLLAVSGDGGRLRLFHSGTGKLLADSQELQQGQPSTDDNLEGLAFSADGTRLAGRRLLQPLVFEIEQKKEITSLKLAFRGGKEISAYKVWFEEKQNDLAIQDSNAIRVFDRFHQERKKIALPAEGREVHPILREPSGSYWGLSQGVAWQIYQPRWRDPSSLPGFPGVERFGKPVIQPLRFDQLVSAVGLASNGKTGAFGLRDGRIVITDTISTEPQVIIRHSGLQEVTGAFLTPHGDQLLSFDSGRNACFGPLGSEPRFRRSGEMNPGIGPSSTPWTGSLSNDGALFGIRDARNISVIESSSGRTLLTLASAFEGGLFPTHAPLGFSPDGSRLAFTLSKFDFPTQKFTSHEVRVWNLKEDREILRFPSEGQALDLAYSPDGQKIALAQEHEVLLYSSDGSRGLQRLKGRGPFNRVAFSPDGLKIAAGSNSGEVTVWKLSDPKEGEVFSLHSSEITGLNFFPGSRLLASSGTDGFIRLFDVVDRLERGTLPCRLPIKSLALAADGKTIVAGCEQGLCMVFRAAEDATIVRRLQKQAQRPPDRSEIERDLAIAAWGWYLERRRENDEVCSQQALEIGVQACEKLENSPETESWTKAFQSEWEKLKK</sequence>
<dbReference type="Gene3D" id="3.30.200.20">
    <property type="entry name" value="Phosphorylase Kinase, domain 1"/>
    <property type="match status" value="1"/>
</dbReference>
<dbReference type="KEGG" id="tsph:KIH39_08620"/>
<dbReference type="EMBL" id="CP074694">
    <property type="protein sequence ID" value="QVL33955.1"/>
    <property type="molecule type" value="Genomic_DNA"/>
</dbReference>
<dbReference type="AlphaFoldDB" id="A0A8E6EWG2"/>
<dbReference type="PANTHER" id="PTHR43289">
    <property type="entry name" value="MITOGEN-ACTIVATED PROTEIN KINASE KINASE KINASE 20-RELATED"/>
    <property type="match status" value="1"/>
</dbReference>